<dbReference type="PANTHER" id="PTHR39757:SF5">
    <property type="entry name" value="OS02G0190600 PROTEIN"/>
    <property type="match status" value="1"/>
</dbReference>
<dbReference type="PANTHER" id="PTHR39757">
    <property type="match status" value="1"/>
</dbReference>
<dbReference type="RefSeq" id="WP_274190351.1">
    <property type="nucleotide sequence ID" value="NZ_BAABHN010000017.1"/>
</dbReference>
<evidence type="ECO:0000256" key="1">
    <source>
        <dbReference type="ARBA" id="ARBA00006599"/>
    </source>
</evidence>
<gene>
    <name evidence="4" type="ORF">ACFPEL_08280</name>
</gene>
<accession>A0ABV9RF92</accession>
<comment type="caution">
    <text evidence="4">The sequence shown here is derived from an EMBL/GenBank/DDBJ whole genome shotgun (WGS) entry which is preliminary data.</text>
</comment>
<dbReference type="Proteomes" id="UP001595909">
    <property type="component" value="Unassembled WGS sequence"/>
</dbReference>
<reference evidence="5" key="1">
    <citation type="journal article" date="2019" name="Int. J. Syst. Evol. Microbiol.">
        <title>The Global Catalogue of Microorganisms (GCM) 10K type strain sequencing project: providing services to taxonomists for standard genome sequencing and annotation.</title>
        <authorList>
            <consortium name="The Broad Institute Genomics Platform"/>
            <consortium name="The Broad Institute Genome Sequencing Center for Infectious Disease"/>
            <person name="Wu L."/>
            <person name="Ma J."/>
        </authorList>
    </citation>
    <scope>NUCLEOTIDE SEQUENCE [LARGE SCALE GENOMIC DNA]</scope>
    <source>
        <strain evidence="5">CCUG 50347</strain>
    </source>
</reference>
<organism evidence="4 5">
    <name type="scientific">Actinomycetospora chibensis</name>
    <dbReference type="NCBI Taxonomy" id="663606"/>
    <lineage>
        <taxon>Bacteria</taxon>
        <taxon>Bacillati</taxon>
        <taxon>Actinomycetota</taxon>
        <taxon>Actinomycetes</taxon>
        <taxon>Pseudonocardiales</taxon>
        <taxon>Pseudonocardiaceae</taxon>
        <taxon>Actinomycetospora</taxon>
    </lineage>
</organism>
<sequence length="417" mass="44235">MTAATPAPPVADVVIAGAGPAGRALARACAALDLRVLLVDPRPHRPWTHTYGAWAHELPDDLPADVAAARGRGVAIGERTHELDDTYVVLDTAALQVHLTDPTVAVRRGRVVAAVPAAPGRNPAVMLDDGTSPSGRVVVDATGARQALAHRGAARGLEGVRPRAEQTAFGVVVPREVAARVSGDRLLFMDWRADHGHEGWPTFLYAVPLDTERVLLEETSLARRPGLPMPELRARLRARLLAAGLTEAEIPDDPADVEKVRFPVDSPRHRSPAGVVAVGAADPLVHPASGFSLATSLRMAPRLATVLADALRGGADPAAAAKAARRVVRSPAAATVHALRRRGLETLLAMPPADVPAFFDRFFALPDVHRRAYLDARDDVTASLAAMTSLFGGLTPRLRLHLIRGTLLGARSVRTEQ</sequence>
<evidence type="ECO:0000256" key="3">
    <source>
        <dbReference type="ARBA" id="ARBA00023027"/>
    </source>
</evidence>
<keyword evidence="2" id="KW-0125">Carotenoid biosynthesis</keyword>
<proteinExistence type="inferred from homology"/>
<dbReference type="SUPFAM" id="SSF51905">
    <property type="entry name" value="FAD/NAD(P)-binding domain"/>
    <property type="match status" value="1"/>
</dbReference>
<protein>
    <submittedName>
        <fullName evidence="4">Lycopene cyclase family protein</fullName>
    </submittedName>
</protein>
<dbReference type="EMBL" id="JBHSIM010000017">
    <property type="protein sequence ID" value="MFC4832403.1"/>
    <property type="molecule type" value="Genomic_DNA"/>
</dbReference>
<evidence type="ECO:0000313" key="5">
    <source>
        <dbReference type="Proteomes" id="UP001595909"/>
    </source>
</evidence>
<comment type="similarity">
    <text evidence="1">Belongs to the lycopene cyclase family.</text>
</comment>
<dbReference type="InterPro" id="IPR010108">
    <property type="entry name" value="Lycopene_cyclase_b/e"/>
</dbReference>
<keyword evidence="3" id="KW-0520">NAD</keyword>
<dbReference type="NCBIfam" id="TIGR01790">
    <property type="entry name" value="carotene-cycl"/>
    <property type="match status" value="1"/>
</dbReference>
<dbReference type="Pfam" id="PF05834">
    <property type="entry name" value="Lycopene_cycl"/>
    <property type="match status" value="1"/>
</dbReference>
<evidence type="ECO:0000313" key="4">
    <source>
        <dbReference type="EMBL" id="MFC4832403.1"/>
    </source>
</evidence>
<dbReference type="Gene3D" id="3.50.50.60">
    <property type="entry name" value="FAD/NAD(P)-binding domain"/>
    <property type="match status" value="1"/>
</dbReference>
<dbReference type="InterPro" id="IPR036188">
    <property type="entry name" value="FAD/NAD-bd_sf"/>
</dbReference>
<name>A0ABV9RF92_9PSEU</name>
<evidence type="ECO:0000256" key="2">
    <source>
        <dbReference type="ARBA" id="ARBA00022746"/>
    </source>
</evidence>
<keyword evidence="5" id="KW-1185">Reference proteome</keyword>